<reference evidence="1" key="2">
    <citation type="journal article" date="2015" name="Fish Shellfish Immunol.">
        <title>Early steps in the European eel (Anguilla anguilla)-Vibrio vulnificus interaction in the gills: Role of the RtxA13 toxin.</title>
        <authorList>
            <person name="Callol A."/>
            <person name="Pajuelo D."/>
            <person name="Ebbesson L."/>
            <person name="Teles M."/>
            <person name="MacKenzie S."/>
            <person name="Amaro C."/>
        </authorList>
    </citation>
    <scope>NUCLEOTIDE SEQUENCE</scope>
</reference>
<dbReference type="EMBL" id="GBXM01079797">
    <property type="protein sequence ID" value="JAH28780.1"/>
    <property type="molecule type" value="Transcribed_RNA"/>
</dbReference>
<organism evidence="1">
    <name type="scientific">Anguilla anguilla</name>
    <name type="common">European freshwater eel</name>
    <name type="synonym">Muraena anguilla</name>
    <dbReference type="NCBI Taxonomy" id="7936"/>
    <lineage>
        <taxon>Eukaryota</taxon>
        <taxon>Metazoa</taxon>
        <taxon>Chordata</taxon>
        <taxon>Craniata</taxon>
        <taxon>Vertebrata</taxon>
        <taxon>Euteleostomi</taxon>
        <taxon>Actinopterygii</taxon>
        <taxon>Neopterygii</taxon>
        <taxon>Teleostei</taxon>
        <taxon>Anguilliformes</taxon>
        <taxon>Anguillidae</taxon>
        <taxon>Anguilla</taxon>
    </lineage>
</organism>
<protein>
    <submittedName>
        <fullName evidence="1">Uncharacterized protein</fullName>
    </submittedName>
</protein>
<accession>A0A0E9RK23</accession>
<evidence type="ECO:0000313" key="1">
    <source>
        <dbReference type="EMBL" id="JAH28780.1"/>
    </source>
</evidence>
<proteinExistence type="predicted"/>
<sequence length="50" mass="5606">MESRSRVGQQSLFHAINEIALSNGDSDSYAFQIKFHHVSGQLCSKIRLAK</sequence>
<dbReference type="AlphaFoldDB" id="A0A0E9RK23"/>
<reference evidence="1" key="1">
    <citation type="submission" date="2014-11" db="EMBL/GenBank/DDBJ databases">
        <authorList>
            <person name="Amaro Gonzalez C."/>
        </authorList>
    </citation>
    <scope>NUCLEOTIDE SEQUENCE</scope>
</reference>
<name>A0A0E9RK23_ANGAN</name>